<proteinExistence type="predicted"/>
<dbReference type="InterPro" id="IPR027434">
    <property type="entry name" value="Homing_endonucl"/>
</dbReference>
<dbReference type="EMBL" id="SMBK01000013">
    <property type="protein sequence ID" value="TCU34134.1"/>
    <property type="molecule type" value="Genomic_DNA"/>
</dbReference>
<gene>
    <name evidence="1" type="ORF">EV129_113118</name>
</gene>
<comment type="caution">
    <text evidence="1">The sequence shown here is derived from an EMBL/GenBank/DDBJ whole genome shotgun (WGS) entry which is preliminary data.</text>
</comment>
<accession>A0A4R3RHJ4</accession>
<evidence type="ECO:0000313" key="2">
    <source>
        <dbReference type="Proteomes" id="UP000295507"/>
    </source>
</evidence>
<evidence type="ECO:0000313" key="1">
    <source>
        <dbReference type="EMBL" id="TCU34134.1"/>
    </source>
</evidence>
<reference evidence="1 2" key="1">
    <citation type="submission" date="2019-03" db="EMBL/GenBank/DDBJ databases">
        <title>Genomic Encyclopedia of Type Strains, Phase IV (KMG-V): Genome sequencing to study the core and pangenomes of soil and plant-associated prokaryotes.</title>
        <authorList>
            <person name="Whitman W."/>
        </authorList>
    </citation>
    <scope>NUCLEOTIDE SEQUENCE [LARGE SCALE GENOMIC DNA]</scope>
    <source>
        <strain evidence="1 2">IE4868</strain>
    </source>
</reference>
<dbReference type="AlphaFoldDB" id="A0A4R3RHJ4"/>
<protein>
    <recommendedName>
        <fullName evidence="3">LAGLIDADG DNA endonuclease family protein</fullName>
    </recommendedName>
</protein>
<dbReference type="SUPFAM" id="SSF55608">
    <property type="entry name" value="Homing endonucleases"/>
    <property type="match status" value="1"/>
</dbReference>
<dbReference type="Gene3D" id="3.10.28.10">
    <property type="entry name" value="Homing endonucleases"/>
    <property type="match status" value="1"/>
</dbReference>
<organism evidence="1 2">
    <name type="scientific">Rhizobium azibense</name>
    <dbReference type="NCBI Taxonomy" id="1136135"/>
    <lineage>
        <taxon>Bacteria</taxon>
        <taxon>Pseudomonadati</taxon>
        <taxon>Pseudomonadota</taxon>
        <taxon>Alphaproteobacteria</taxon>
        <taxon>Hyphomicrobiales</taxon>
        <taxon>Rhizobiaceae</taxon>
        <taxon>Rhizobium/Agrobacterium group</taxon>
        <taxon>Rhizobium</taxon>
    </lineage>
</organism>
<name>A0A4R3RHJ4_9HYPH</name>
<dbReference type="RefSeq" id="WP_132552893.1">
    <property type="nucleotide sequence ID" value="NZ_SMBK01000013.1"/>
</dbReference>
<sequence length="295" mass="33194">MREAYKIVRDTIVAMTGDEFLTTAKRFPSRAAMARSFGLGRTDIRMINRKISGLGLEADEIWPAARDRRRESIARFDLMNETHAYFYGLALADGSIRGRNGDARLSGAVSIEIKQADREVLDILRERLPWQFRITDRTRPSPFNLVHGTFSALVCHAFDLRGQMMDAGFPVGKKSRICAPPKSDYDAKAFWRGFLDGDGSIGFTATGIPFVSLVTVSESIFTSYCNFIESVLGWRPAPSRNTRDNAWNITLYRGKAVRFAEFLYSGAVISMRRKAEAAAAIMAGDWEKNAPWRRK</sequence>
<dbReference type="Proteomes" id="UP000295507">
    <property type="component" value="Unassembled WGS sequence"/>
</dbReference>
<evidence type="ECO:0008006" key="3">
    <source>
        <dbReference type="Google" id="ProtNLM"/>
    </source>
</evidence>